<dbReference type="CDD" id="cd00130">
    <property type="entry name" value="PAS"/>
    <property type="match status" value="1"/>
</dbReference>
<dbReference type="InterPro" id="IPR035965">
    <property type="entry name" value="PAS-like_dom_sf"/>
</dbReference>
<dbReference type="NCBIfam" id="TIGR00229">
    <property type="entry name" value="sensory_box"/>
    <property type="match status" value="1"/>
</dbReference>
<dbReference type="Gene3D" id="3.30.450.20">
    <property type="entry name" value="PAS domain"/>
    <property type="match status" value="1"/>
</dbReference>
<sequence>MTEPAILIVDDEPGVLEALERLFGRGGFETETATDGETALRRLRERECFLVISDQRMPGMTGIDFLQECRRASPDTLRVLVTGYSDEAVCREAINKGEVYRYVVKPWDNDEMLAIAREARAKYDLLLRHKVLFRRLLEQREALSRTQYALIAELRKVQGILDHVGEGILVADRDGVIYFANKAFEALTGLNRSEILGRSLEDFLVAGGEEDGAGCSWHLKGARGPVAVHRNVVPLPCEASAPVGFLETYTPAD</sequence>
<feature type="domain" description="PAS" evidence="4">
    <location>
        <begin position="153"/>
        <end position="204"/>
    </location>
</feature>
<keyword evidence="1 2" id="KW-0597">Phosphoprotein</keyword>
<dbReference type="InterPro" id="IPR013767">
    <property type="entry name" value="PAS_fold"/>
</dbReference>
<dbReference type="EMBL" id="JAAGRR010000006">
    <property type="protein sequence ID" value="NDY41484.1"/>
    <property type="molecule type" value="Genomic_DNA"/>
</dbReference>
<reference evidence="5 6" key="1">
    <citation type="submission" date="2020-02" db="EMBL/GenBank/DDBJ databases">
        <title>Comparative genomics of sulfur disproportionating microorganisms.</title>
        <authorList>
            <person name="Ward L.M."/>
            <person name="Bertran E."/>
            <person name="Johnston D.T."/>
        </authorList>
    </citation>
    <scope>NUCLEOTIDE SEQUENCE [LARGE SCALE GENOMIC DNA]</scope>
    <source>
        <strain evidence="5 6">DSM 100025</strain>
    </source>
</reference>
<dbReference type="PANTHER" id="PTHR44591">
    <property type="entry name" value="STRESS RESPONSE REGULATOR PROTEIN 1"/>
    <property type="match status" value="1"/>
</dbReference>
<comment type="caution">
    <text evidence="5">The sequence shown here is derived from an EMBL/GenBank/DDBJ whole genome shotgun (WGS) entry which is preliminary data.</text>
</comment>
<dbReference type="InterPro" id="IPR050595">
    <property type="entry name" value="Bact_response_regulator"/>
</dbReference>
<dbReference type="PROSITE" id="PS50112">
    <property type="entry name" value="PAS"/>
    <property type="match status" value="1"/>
</dbReference>
<evidence type="ECO:0000313" key="6">
    <source>
        <dbReference type="Proteomes" id="UP000469346"/>
    </source>
</evidence>
<protein>
    <submittedName>
        <fullName evidence="5">Response regulator</fullName>
    </submittedName>
</protein>
<dbReference type="Pfam" id="PF00989">
    <property type="entry name" value="PAS"/>
    <property type="match status" value="1"/>
</dbReference>
<gene>
    <name evidence="5" type="ORF">G3N55_01275</name>
</gene>
<dbReference type="PANTHER" id="PTHR44591:SF19">
    <property type="entry name" value="TWO-COMPONENT RESPONSE REGULATOR-RELATED"/>
    <property type="match status" value="1"/>
</dbReference>
<dbReference type="Pfam" id="PF00072">
    <property type="entry name" value="Response_reg"/>
    <property type="match status" value="1"/>
</dbReference>
<feature type="domain" description="Response regulatory" evidence="3">
    <location>
        <begin position="5"/>
        <end position="120"/>
    </location>
</feature>
<dbReference type="GO" id="GO:0000160">
    <property type="term" value="P:phosphorelay signal transduction system"/>
    <property type="evidence" value="ECO:0007669"/>
    <property type="project" value="InterPro"/>
</dbReference>
<dbReference type="SMART" id="SM00091">
    <property type="entry name" value="PAS"/>
    <property type="match status" value="1"/>
</dbReference>
<dbReference type="CDD" id="cd17569">
    <property type="entry name" value="REC_HupR-like"/>
    <property type="match status" value="1"/>
</dbReference>
<evidence type="ECO:0000259" key="4">
    <source>
        <dbReference type="PROSITE" id="PS50112"/>
    </source>
</evidence>
<proteinExistence type="predicted"/>
<feature type="modified residue" description="4-aspartylphosphate" evidence="2">
    <location>
        <position position="54"/>
    </location>
</feature>
<dbReference type="SUPFAM" id="SSF52172">
    <property type="entry name" value="CheY-like"/>
    <property type="match status" value="1"/>
</dbReference>
<dbReference type="AlphaFoldDB" id="A0A6N9TP07"/>
<organism evidence="5 6">
    <name type="scientific">Dissulfurirhabdus thermomarina</name>
    <dbReference type="NCBI Taxonomy" id="1765737"/>
    <lineage>
        <taxon>Bacteria</taxon>
        <taxon>Deltaproteobacteria</taxon>
        <taxon>Dissulfurirhabdaceae</taxon>
        <taxon>Dissulfurirhabdus</taxon>
    </lineage>
</organism>
<keyword evidence="6" id="KW-1185">Reference proteome</keyword>
<dbReference type="InterPro" id="IPR000014">
    <property type="entry name" value="PAS"/>
</dbReference>
<dbReference type="InterPro" id="IPR011006">
    <property type="entry name" value="CheY-like_superfamily"/>
</dbReference>
<evidence type="ECO:0000259" key="3">
    <source>
        <dbReference type="PROSITE" id="PS50110"/>
    </source>
</evidence>
<evidence type="ECO:0000256" key="1">
    <source>
        <dbReference type="ARBA" id="ARBA00022553"/>
    </source>
</evidence>
<dbReference type="SMART" id="SM00448">
    <property type="entry name" value="REC"/>
    <property type="match status" value="1"/>
</dbReference>
<evidence type="ECO:0000256" key="2">
    <source>
        <dbReference type="PROSITE-ProRule" id="PRU00169"/>
    </source>
</evidence>
<dbReference type="Gene3D" id="3.40.50.2300">
    <property type="match status" value="1"/>
</dbReference>
<accession>A0A6N9TP07</accession>
<dbReference type="InterPro" id="IPR001789">
    <property type="entry name" value="Sig_transdc_resp-reg_receiver"/>
</dbReference>
<dbReference type="PROSITE" id="PS50110">
    <property type="entry name" value="RESPONSE_REGULATORY"/>
    <property type="match status" value="1"/>
</dbReference>
<evidence type="ECO:0000313" key="5">
    <source>
        <dbReference type="EMBL" id="NDY41484.1"/>
    </source>
</evidence>
<dbReference type="SUPFAM" id="SSF55785">
    <property type="entry name" value="PYP-like sensor domain (PAS domain)"/>
    <property type="match status" value="1"/>
</dbReference>
<dbReference type="RefSeq" id="WP_163297645.1">
    <property type="nucleotide sequence ID" value="NZ_JAAGRR010000006.1"/>
</dbReference>
<dbReference type="GO" id="GO:0006355">
    <property type="term" value="P:regulation of DNA-templated transcription"/>
    <property type="evidence" value="ECO:0007669"/>
    <property type="project" value="InterPro"/>
</dbReference>
<name>A0A6N9TP07_DISTH</name>
<dbReference type="Proteomes" id="UP000469346">
    <property type="component" value="Unassembled WGS sequence"/>
</dbReference>